<dbReference type="OrthoDB" id="6975458at2"/>
<dbReference type="CDD" id="cd00342">
    <property type="entry name" value="gram_neg_porins"/>
    <property type="match status" value="1"/>
</dbReference>
<evidence type="ECO:0000256" key="9">
    <source>
        <dbReference type="ARBA" id="ARBA00023136"/>
    </source>
</evidence>
<dbReference type="SUPFAM" id="SSF56935">
    <property type="entry name" value="Porins"/>
    <property type="match status" value="1"/>
</dbReference>
<keyword evidence="10" id="KW-0998">Cell outer membrane</keyword>
<dbReference type="GO" id="GO:0046930">
    <property type="term" value="C:pore complex"/>
    <property type="evidence" value="ECO:0007669"/>
    <property type="project" value="UniProtKB-KW"/>
</dbReference>
<accession>A0A494Y7R2</accession>
<evidence type="ECO:0000256" key="7">
    <source>
        <dbReference type="ARBA" id="ARBA00023065"/>
    </source>
</evidence>
<proteinExistence type="predicted"/>
<dbReference type="Gene3D" id="2.40.160.10">
    <property type="entry name" value="Porin"/>
    <property type="match status" value="1"/>
</dbReference>
<keyword evidence="3" id="KW-0813">Transport</keyword>
<dbReference type="InterPro" id="IPR023614">
    <property type="entry name" value="Porin_dom_sf"/>
</dbReference>
<reference evidence="13 14" key="1">
    <citation type="submission" date="2018-10" db="EMBL/GenBank/DDBJ databases">
        <title>Robbsia sp. DHC34, isolated from soil.</title>
        <authorList>
            <person name="Gao Z.-H."/>
            <person name="Qiu L.-H."/>
        </authorList>
    </citation>
    <scope>NUCLEOTIDE SEQUENCE [LARGE SCALE GENOMIC DNA]</scope>
    <source>
        <strain evidence="13 14">DHC34</strain>
    </source>
</reference>
<evidence type="ECO:0000256" key="1">
    <source>
        <dbReference type="ARBA" id="ARBA00004571"/>
    </source>
</evidence>
<dbReference type="GO" id="GO:0009279">
    <property type="term" value="C:cell outer membrane"/>
    <property type="evidence" value="ECO:0007669"/>
    <property type="project" value="UniProtKB-SubCell"/>
</dbReference>
<comment type="caution">
    <text evidence="13">The sequence shown here is derived from an EMBL/GenBank/DDBJ whole genome shotgun (WGS) entry which is preliminary data.</text>
</comment>
<evidence type="ECO:0000313" key="14">
    <source>
        <dbReference type="Proteomes" id="UP000270342"/>
    </source>
</evidence>
<name>A0A494Y7R2_9BURK</name>
<evidence type="ECO:0000256" key="2">
    <source>
        <dbReference type="ARBA" id="ARBA00011233"/>
    </source>
</evidence>
<feature type="domain" description="Porin" evidence="12">
    <location>
        <begin position="11"/>
        <end position="326"/>
    </location>
</feature>
<feature type="signal peptide" evidence="11">
    <location>
        <begin position="1"/>
        <end position="25"/>
    </location>
</feature>
<evidence type="ECO:0000256" key="10">
    <source>
        <dbReference type="ARBA" id="ARBA00023237"/>
    </source>
</evidence>
<dbReference type="GO" id="GO:0015288">
    <property type="term" value="F:porin activity"/>
    <property type="evidence" value="ECO:0007669"/>
    <property type="project" value="UniProtKB-KW"/>
</dbReference>
<dbReference type="EMBL" id="RBZU01000001">
    <property type="protein sequence ID" value="RKP58732.1"/>
    <property type="molecule type" value="Genomic_DNA"/>
</dbReference>
<dbReference type="Pfam" id="PF13609">
    <property type="entry name" value="Porin_4"/>
    <property type="match status" value="1"/>
</dbReference>
<dbReference type="Proteomes" id="UP000270342">
    <property type="component" value="Unassembled WGS sequence"/>
</dbReference>
<comment type="subcellular location">
    <subcellularLocation>
        <location evidence="1">Cell outer membrane</location>
        <topology evidence="1">Multi-pass membrane protein</topology>
    </subcellularLocation>
</comment>
<organism evidence="13 14">
    <name type="scientific">Pararobbsia silviterrae</name>
    <dbReference type="NCBI Taxonomy" id="1792498"/>
    <lineage>
        <taxon>Bacteria</taxon>
        <taxon>Pseudomonadati</taxon>
        <taxon>Pseudomonadota</taxon>
        <taxon>Betaproteobacteria</taxon>
        <taxon>Burkholderiales</taxon>
        <taxon>Burkholderiaceae</taxon>
        <taxon>Pararobbsia</taxon>
    </lineage>
</organism>
<keyword evidence="9" id="KW-0472">Membrane</keyword>
<evidence type="ECO:0000256" key="4">
    <source>
        <dbReference type="ARBA" id="ARBA00022452"/>
    </source>
</evidence>
<evidence type="ECO:0000256" key="6">
    <source>
        <dbReference type="ARBA" id="ARBA00022729"/>
    </source>
</evidence>
<gene>
    <name evidence="13" type="ORF">D7S86_02010</name>
</gene>
<dbReference type="PANTHER" id="PTHR34501">
    <property type="entry name" value="PROTEIN YDDL-RELATED"/>
    <property type="match status" value="1"/>
</dbReference>
<dbReference type="InterPro" id="IPR033900">
    <property type="entry name" value="Gram_neg_porin_domain"/>
</dbReference>
<evidence type="ECO:0000259" key="12">
    <source>
        <dbReference type="Pfam" id="PF13609"/>
    </source>
</evidence>
<keyword evidence="6 11" id="KW-0732">Signal</keyword>
<comment type="subunit">
    <text evidence="2">Homotrimer.</text>
</comment>
<evidence type="ECO:0000313" key="13">
    <source>
        <dbReference type="EMBL" id="RKP58732.1"/>
    </source>
</evidence>
<evidence type="ECO:0000256" key="8">
    <source>
        <dbReference type="ARBA" id="ARBA00023114"/>
    </source>
</evidence>
<protein>
    <submittedName>
        <fullName evidence="13">Porin</fullName>
    </submittedName>
</protein>
<dbReference type="PANTHER" id="PTHR34501:SF9">
    <property type="entry name" value="MAJOR OUTER MEMBRANE PROTEIN P.IA"/>
    <property type="match status" value="1"/>
</dbReference>
<evidence type="ECO:0000256" key="5">
    <source>
        <dbReference type="ARBA" id="ARBA00022692"/>
    </source>
</evidence>
<sequence>MKPMFKRALIAAACLSTVLSSAARADDVELYGLVDMFTGSQTAPGGNRAWVSESGAMSTSYWGMKGSEDLGGGLQAVFALEGFFLANTGAAGRFTGDDFFARNSYVGVVSPTWGTVTVGRLTTEAFLSTIIFNPFVDSFTFSPIVLHTFIGVNGQGLIGDSGWNNAVQYQSTSFGGFSANAMFSFGDSTDFSQHKWSAGASYYHGPLGATVVYQDVKYNNVADDLTPGMTGQNAVQAGVSYDFGVVKLYGQYMFVNNSINTGNLKVNTGSGGFSVPLGGGAILADYAYSKSNGAATQSRSTFAVGYDYHLSKRTDVYAAYLYDKVTDESTGQTYGVGIRSMF</sequence>
<keyword evidence="7" id="KW-0406">Ion transport</keyword>
<keyword evidence="8" id="KW-0626">Porin</keyword>
<dbReference type="GO" id="GO:0006811">
    <property type="term" value="P:monoatomic ion transport"/>
    <property type="evidence" value="ECO:0007669"/>
    <property type="project" value="UniProtKB-KW"/>
</dbReference>
<keyword evidence="5" id="KW-0812">Transmembrane</keyword>
<keyword evidence="4" id="KW-1134">Transmembrane beta strand</keyword>
<dbReference type="InterPro" id="IPR050298">
    <property type="entry name" value="Gram-neg_bact_OMP"/>
</dbReference>
<dbReference type="RefSeq" id="WP_121082766.1">
    <property type="nucleotide sequence ID" value="NZ_RBZU01000001.1"/>
</dbReference>
<keyword evidence="14" id="KW-1185">Reference proteome</keyword>
<dbReference type="AlphaFoldDB" id="A0A494Y7R2"/>
<evidence type="ECO:0000256" key="3">
    <source>
        <dbReference type="ARBA" id="ARBA00022448"/>
    </source>
</evidence>
<evidence type="ECO:0000256" key="11">
    <source>
        <dbReference type="SAM" id="SignalP"/>
    </source>
</evidence>
<feature type="chain" id="PRO_5019739144" evidence="11">
    <location>
        <begin position="26"/>
        <end position="342"/>
    </location>
</feature>